<name>A0ABY5VSZ9_9ACTN</name>
<evidence type="ECO:0000313" key="2">
    <source>
        <dbReference type="Proteomes" id="UP001059617"/>
    </source>
</evidence>
<accession>A0ABY5VSZ9</accession>
<dbReference type="PANTHER" id="PTHR23026">
    <property type="entry name" value="NADPH NITROREDUCTASE"/>
    <property type="match status" value="1"/>
</dbReference>
<reference evidence="1" key="1">
    <citation type="submission" date="2021-04" db="EMBL/GenBank/DDBJ databases">
        <authorList>
            <person name="Hartkoorn R.C."/>
            <person name="Beaudoing E."/>
            <person name="Hot D."/>
        </authorList>
    </citation>
    <scope>NUCLEOTIDE SEQUENCE</scope>
    <source>
        <strain evidence="1">NRRL B-16292</strain>
    </source>
</reference>
<dbReference type="RefSeq" id="WP_259857361.1">
    <property type="nucleotide sequence ID" value="NZ_BAAAST010000001.1"/>
</dbReference>
<dbReference type="Gene3D" id="3.40.109.10">
    <property type="entry name" value="NADH Oxidase"/>
    <property type="match status" value="1"/>
</dbReference>
<dbReference type="EMBL" id="CP073720">
    <property type="protein sequence ID" value="UWP79603.1"/>
    <property type="molecule type" value="Genomic_DNA"/>
</dbReference>
<dbReference type="SUPFAM" id="SSF55469">
    <property type="entry name" value="FMN-dependent nitroreductase-like"/>
    <property type="match status" value="2"/>
</dbReference>
<proteinExistence type="predicted"/>
<evidence type="ECO:0000313" key="1">
    <source>
        <dbReference type="EMBL" id="UWP79603.1"/>
    </source>
</evidence>
<dbReference type="Proteomes" id="UP001059617">
    <property type="component" value="Chromosome"/>
</dbReference>
<reference evidence="1" key="2">
    <citation type="submission" date="2022-09" db="EMBL/GenBank/DDBJ databases">
        <title>Biosynthetic gene clusters of Dactylosporangioum fulvum.</title>
        <authorList>
            <person name="Caradec T."/>
        </authorList>
    </citation>
    <scope>NUCLEOTIDE SEQUENCE</scope>
    <source>
        <strain evidence="1">NRRL B-16292</strain>
    </source>
</reference>
<dbReference type="InterPro" id="IPR050627">
    <property type="entry name" value="Nitroreductase/BluB"/>
</dbReference>
<keyword evidence="2" id="KW-1185">Reference proteome</keyword>
<gene>
    <name evidence="1" type="ORF">Dfulv_31115</name>
</gene>
<sequence length="340" mass="36605">MTTQNQRAAIDLLAEASITALRAPSILNTQPWRWRLAGNHAELWSDRSRQLTGLDPEGRLLLLSCGAALHHATVALQAAGFAADIDRLPDEERPEFVAWIRQGPRCPADSLLYRAIYQRRTDRRPFSDIRPGDGVLDDLRVAAERHRVHLHVVREDQVTAFASAVAHAGEVEHGDARFRDDVLAWTTRGRDDRDGVSARSTVDGGRRTIAPRDLNIAAPAVLDPGSGTDRGTVYVVLATDADEPADWVAAGEALSDVWLTLTARGLAASPISEVVEVLPVRQALRRLLGGVGNPAIAMRIGVPVEGAAPVPATIRRSGTDTVGLPGRADGVSACGHRKCE</sequence>
<protein>
    <submittedName>
        <fullName evidence="1">Nitroreductase</fullName>
    </submittedName>
</protein>
<dbReference type="InterPro" id="IPR000415">
    <property type="entry name" value="Nitroreductase-like"/>
</dbReference>
<organism evidence="1 2">
    <name type="scientific">Dactylosporangium fulvum</name>
    <dbReference type="NCBI Taxonomy" id="53359"/>
    <lineage>
        <taxon>Bacteria</taxon>
        <taxon>Bacillati</taxon>
        <taxon>Actinomycetota</taxon>
        <taxon>Actinomycetes</taxon>
        <taxon>Micromonosporales</taxon>
        <taxon>Micromonosporaceae</taxon>
        <taxon>Dactylosporangium</taxon>
    </lineage>
</organism>
<dbReference type="NCBIfam" id="NF047509">
    <property type="entry name" value="Rv3131_FMN_oxido"/>
    <property type="match status" value="1"/>
</dbReference>
<dbReference type="PANTHER" id="PTHR23026:SF123">
    <property type="entry name" value="NAD(P)H NITROREDUCTASE RV3131-RELATED"/>
    <property type="match status" value="1"/>
</dbReference>